<evidence type="ECO:0008006" key="3">
    <source>
        <dbReference type="Google" id="ProtNLM"/>
    </source>
</evidence>
<organism evidence="1 2">
    <name type="scientific">Nonlabens dokdonensis</name>
    <dbReference type="NCBI Taxonomy" id="328515"/>
    <lineage>
        <taxon>Bacteria</taxon>
        <taxon>Pseudomonadati</taxon>
        <taxon>Bacteroidota</taxon>
        <taxon>Flavobacteriia</taxon>
        <taxon>Flavobacteriales</taxon>
        <taxon>Flavobacteriaceae</taxon>
        <taxon>Nonlabens</taxon>
    </lineage>
</organism>
<dbReference type="RefSeq" id="WP_015361599.1">
    <property type="nucleotide sequence ID" value="NZ_QKZR01000001.1"/>
</dbReference>
<sequence>MNLAELIKYFKENRSKEEFFKNNHLNMESEVVEIYMQKPFSLNNKVKFLEIEKTKGTIEFDINNVKYYNLIDFYAFLDFIKDSMESSNDNLTDAQLAKILLDYCINDA</sequence>
<accession>A0ABX5Q131</accession>
<gene>
    <name evidence="1" type="ORF">LX97_00777</name>
</gene>
<proteinExistence type="predicted"/>
<evidence type="ECO:0000313" key="1">
    <source>
        <dbReference type="EMBL" id="PZX43773.1"/>
    </source>
</evidence>
<evidence type="ECO:0000313" key="2">
    <source>
        <dbReference type="Proteomes" id="UP000248584"/>
    </source>
</evidence>
<comment type="caution">
    <text evidence="1">The sequence shown here is derived from an EMBL/GenBank/DDBJ whole genome shotgun (WGS) entry which is preliminary data.</text>
</comment>
<dbReference type="Proteomes" id="UP000248584">
    <property type="component" value="Unassembled WGS sequence"/>
</dbReference>
<protein>
    <recommendedName>
        <fullName evidence="3">Phage protein</fullName>
    </recommendedName>
</protein>
<keyword evidence="2" id="KW-1185">Reference proteome</keyword>
<name>A0ABX5Q131_9FLAO</name>
<dbReference type="EMBL" id="QKZR01000001">
    <property type="protein sequence ID" value="PZX43773.1"/>
    <property type="molecule type" value="Genomic_DNA"/>
</dbReference>
<reference evidence="1 2" key="1">
    <citation type="submission" date="2018-06" db="EMBL/GenBank/DDBJ databases">
        <title>Genomic Encyclopedia of Archaeal and Bacterial Type Strains, Phase II (KMG-II): from individual species to whole genera.</title>
        <authorList>
            <person name="Goeker M."/>
        </authorList>
    </citation>
    <scope>NUCLEOTIDE SEQUENCE [LARGE SCALE GENOMIC DNA]</scope>
    <source>
        <strain evidence="1 2">DSM 17205</strain>
    </source>
</reference>